<dbReference type="PANTHER" id="PTHR34471">
    <property type="entry name" value="ARGININE REPRESSOR"/>
    <property type="match status" value="1"/>
</dbReference>
<dbReference type="Proteomes" id="UP000236214">
    <property type="component" value="Unassembled WGS sequence"/>
</dbReference>
<dbReference type="InterPro" id="IPR020899">
    <property type="entry name" value="Arg_repress_C"/>
</dbReference>
<dbReference type="GeneID" id="64054642"/>
<dbReference type="Pfam" id="PF01316">
    <property type="entry name" value="Arg_repressor"/>
    <property type="match status" value="1"/>
</dbReference>
<dbReference type="Pfam" id="PF02863">
    <property type="entry name" value="Arg_repressor_C"/>
    <property type="match status" value="1"/>
</dbReference>
<dbReference type="InterPro" id="IPR036388">
    <property type="entry name" value="WH-like_DNA-bd_sf"/>
</dbReference>
<dbReference type="EMBL" id="BDEC01000027">
    <property type="protein sequence ID" value="GBD67876.1"/>
    <property type="molecule type" value="Genomic_DNA"/>
</dbReference>
<keyword evidence="5 7" id="KW-0238">DNA-binding</keyword>
<evidence type="ECO:0000256" key="2">
    <source>
        <dbReference type="ARBA" id="ARBA00008316"/>
    </source>
</evidence>
<dbReference type="PANTHER" id="PTHR34471:SF1">
    <property type="entry name" value="ARGININE REPRESSOR"/>
    <property type="match status" value="1"/>
</dbReference>
<keyword evidence="7" id="KW-0678">Repressor</keyword>
<dbReference type="UniPathway" id="UPA00068"/>
<dbReference type="AlphaFoldDB" id="A0A2H6DW07"/>
<dbReference type="PRINTS" id="PR01467">
    <property type="entry name" value="ARGREPRESSOR"/>
</dbReference>
<evidence type="ECO:0000256" key="5">
    <source>
        <dbReference type="ARBA" id="ARBA00023125"/>
    </source>
</evidence>
<dbReference type="RefSeq" id="WP_014124138.1">
    <property type="nucleotide sequence ID" value="NZ_BDDZ01000016.1"/>
</dbReference>
<evidence type="ECO:0000256" key="4">
    <source>
        <dbReference type="ARBA" id="ARBA00023015"/>
    </source>
</evidence>
<dbReference type="Gene3D" id="3.30.1360.40">
    <property type="match status" value="1"/>
</dbReference>
<dbReference type="SUPFAM" id="SSF55252">
    <property type="entry name" value="C-terminal domain of arginine repressor"/>
    <property type="match status" value="1"/>
</dbReference>
<evidence type="ECO:0000313" key="9">
    <source>
        <dbReference type="Proteomes" id="UP000236214"/>
    </source>
</evidence>
<keyword evidence="9" id="KW-1185">Reference proteome</keyword>
<evidence type="ECO:0000256" key="1">
    <source>
        <dbReference type="ARBA" id="ARBA00004496"/>
    </source>
</evidence>
<dbReference type="GO" id="GO:0003677">
    <property type="term" value="F:DNA binding"/>
    <property type="evidence" value="ECO:0007669"/>
    <property type="project" value="UniProtKB-KW"/>
</dbReference>
<dbReference type="NCBIfam" id="TIGR01529">
    <property type="entry name" value="argR_whole"/>
    <property type="match status" value="1"/>
</dbReference>
<dbReference type="HAMAP" id="MF_00173">
    <property type="entry name" value="Arg_repressor"/>
    <property type="match status" value="1"/>
</dbReference>
<keyword evidence="6 7" id="KW-0804">Transcription</keyword>
<accession>A0A2H6DW07</accession>
<dbReference type="GO" id="GO:0051259">
    <property type="term" value="P:protein complex oligomerization"/>
    <property type="evidence" value="ECO:0007669"/>
    <property type="project" value="InterPro"/>
</dbReference>
<reference evidence="8 9" key="1">
    <citation type="submission" date="2016-05" db="EMBL/GenBank/DDBJ databases">
        <title>Whole genome sequencing of Tetragenococcus halophilus subsp. halophilus NISL 7118.</title>
        <authorList>
            <person name="Shiwa Y."/>
            <person name="Nishimura I."/>
            <person name="Yoshikawa H."/>
            <person name="Koyama Y."/>
            <person name="Oguma T."/>
        </authorList>
    </citation>
    <scope>NUCLEOTIDE SEQUENCE [LARGE SCALE GENOMIC DNA]</scope>
    <source>
        <strain evidence="8 9">NISL 7118</strain>
    </source>
</reference>
<dbReference type="GO" id="GO:0005737">
    <property type="term" value="C:cytoplasm"/>
    <property type="evidence" value="ECO:0007669"/>
    <property type="project" value="UniProtKB-SubCell"/>
</dbReference>
<organism evidence="8 9">
    <name type="scientific">Tetragenococcus halophilus subsp. halophilus</name>
    <dbReference type="NCBI Taxonomy" id="1513897"/>
    <lineage>
        <taxon>Bacteria</taxon>
        <taxon>Bacillati</taxon>
        <taxon>Bacillota</taxon>
        <taxon>Bacilli</taxon>
        <taxon>Lactobacillales</taxon>
        <taxon>Enterococcaceae</taxon>
        <taxon>Tetragenococcus</taxon>
    </lineage>
</organism>
<comment type="function">
    <text evidence="7">Regulates arginine biosynthesis genes.</text>
</comment>
<comment type="similarity">
    <text evidence="2 7">Belongs to the ArgR family.</text>
</comment>
<dbReference type="GO" id="GO:0006526">
    <property type="term" value="P:L-arginine biosynthetic process"/>
    <property type="evidence" value="ECO:0007669"/>
    <property type="project" value="UniProtKB-UniPathway"/>
</dbReference>
<dbReference type="InterPro" id="IPR020900">
    <property type="entry name" value="Arg_repress_DNA-bd"/>
</dbReference>
<dbReference type="InterPro" id="IPR001669">
    <property type="entry name" value="Arg_repress"/>
</dbReference>
<comment type="subcellular location">
    <subcellularLocation>
        <location evidence="1 7">Cytoplasm</location>
    </subcellularLocation>
</comment>
<dbReference type="Gene3D" id="1.10.10.10">
    <property type="entry name" value="Winged helix-like DNA-binding domain superfamily/Winged helix DNA-binding domain"/>
    <property type="match status" value="1"/>
</dbReference>
<dbReference type="SUPFAM" id="SSF46785">
    <property type="entry name" value="Winged helix' DNA-binding domain"/>
    <property type="match status" value="1"/>
</dbReference>
<gene>
    <name evidence="7 8" type="primary">argR</name>
    <name evidence="8" type="ORF">TEHN7118_0682</name>
</gene>
<proteinExistence type="inferred from homology"/>
<comment type="pathway">
    <text evidence="7">Amino-acid biosynthesis; L-arginine biosynthesis [regulation].</text>
</comment>
<evidence type="ECO:0000256" key="3">
    <source>
        <dbReference type="ARBA" id="ARBA00022490"/>
    </source>
</evidence>
<protein>
    <recommendedName>
        <fullName evidence="7">Arginine repressor</fullName>
    </recommendedName>
</protein>
<dbReference type="GO" id="GO:0003700">
    <property type="term" value="F:DNA-binding transcription factor activity"/>
    <property type="evidence" value="ECO:0007669"/>
    <property type="project" value="UniProtKB-UniRule"/>
</dbReference>
<evidence type="ECO:0000256" key="6">
    <source>
        <dbReference type="ARBA" id="ARBA00023163"/>
    </source>
</evidence>
<comment type="caution">
    <text evidence="8">The sequence shown here is derived from an EMBL/GenBank/DDBJ whole genome shotgun (WGS) entry which is preliminary data.</text>
</comment>
<dbReference type="InterPro" id="IPR036251">
    <property type="entry name" value="Arg_repress_C_sf"/>
</dbReference>
<dbReference type="InterPro" id="IPR036390">
    <property type="entry name" value="WH_DNA-bd_sf"/>
</dbReference>
<dbReference type="GO" id="GO:0034618">
    <property type="term" value="F:arginine binding"/>
    <property type="evidence" value="ECO:0007669"/>
    <property type="project" value="InterPro"/>
</dbReference>
<keyword evidence="7" id="KW-0055">Arginine biosynthesis</keyword>
<keyword evidence="3 7" id="KW-0963">Cytoplasm</keyword>
<name>A0A2H6DW07_TETHA</name>
<evidence type="ECO:0000256" key="7">
    <source>
        <dbReference type="HAMAP-Rule" id="MF_00173"/>
    </source>
</evidence>
<keyword evidence="4 7" id="KW-0805">Transcription regulation</keyword>
<dbReference type="GO" id="GO:1900079">
    <property type="term" value="P:regulation of arginine biosynthetic process"/>
    <property type="evidence" value="ECO:0007669"/>
    <property type="project" value="UniProtKB-UniRule"/>
</dbReference>
<keyword evidence="7" id="KW-0028">Amino-acid biosynthesis</keyword>
<sequence length="150" mass="17125">MRKEERQQLIVELLEEENIQKQEELVAALQAHNAEVTQATVSRDIKELKLIKVPAASGGYRYSIPVESDEDMNEKLNKLLKNAFVSIDQMDKFVSLKTLPGNASAIANLIDKRFDEALFAILNDDDNILMIAKTMQDREILFQSLQKYVQ</sequence>
<evidence type="ECO:0000313" key="8">
    <source>
        <dbReference type="EMBL" id="GBD67876.1"/>
    </source>
</evidence>